<evidence type="ECO:0000256" key="3">
    <source>
        <dbReference type="RuleBase" id="RU003707"/>
    </source>
</evidence>
<dbReference type="GeneID" id="27710712"/>
<dbReference type="EMBL" id="KN848069">
    <property type="protein sequence ID" value="KIX99390.1"/>
    <property type="molecule type" value="Genomic_DNA"/>
</dbReference>
<dbReference type="PROSITE" id="PS00166">
    <property type="entry name" value="ENOYL_COA_HYDRATASE"/>
    <property type="match status" value="1"/>
</dbReference>
<dbReference type="InterPro" id="IPR001753">
    <property type="entry name" value="Enoyl-CoA_hydra/iso"/>
</dbReference>
<dbReference type="Proteomes" id="UP000053411">
    <property type="component" value="Unassembled WGS sequence"/>
</dbReference>
<sequence>MCVPDAFESPPPQCDGCDVTFPEAHIMLATINRPRQLNSIPYALHWLMDALFKWFDNEPSLRVAIVTGVGNRAFCVGSDLIEMQRVKKSGDESWKAEPYKYTHPASGFAGLSRREGKKPVVAAVNGYALGGGWEIALNCDVVIAVRSAQFGLPEAKVGLYAYGGGLPRLMRTAGLHVASEIALSGRSITAEEALRHNLVNRIAKKPETLIEEAISIAREIAAISPDAMIITRAALREAWETPSVERAFQNTHERFYEKMMAGENSSEGLAAFKEKRPPRWKASKL</sequence>
<dbReference type="SUPFAM" id="SSF52096">
    <property type="entry name" value="ClpP/crotonase"/>
    <property type="match status" value="1"/>
</dbReference>
<name>A0A0D2HBY0_9EURO</name>
<keyword evidence="5" id="KW-1185">Reference proteome</keyword>
<dbReference type="PANTHER" id="PTHR11941">
    <property type="entry name" value="ENOYL-COA HYDRATASE-RELATED"/>
    <property type="match status" value="1"/>
</dbReference>
<dbReference type="STRING" id="1442371.A0A0D2HBY0"/>
<dbReference type="Gene3D" id="3.90.226.10">
    <property type="entry name" value="2-enoyl-CoA Hydratase, Chain A, domain 1"/>
    <property type="match status" value="1"/>
</dbReference>
<dbReference type="GO" id="GO:0006635">
    <property type="term" value="P:fatty acid beta-oxidation"/>
    <property type="evidence" value="ECO:0007669"/>
    <property type="project" value="TreeGrafter"/>
</dbReference>
<dbReference type="GO" id="GO:0005739">
    <property type="term" value="C:mitochondrion"/>
    <property type="evidence" value="ECO:0007669"/>
    <property type="project" value="TreeGrafter"/>
</dbReference>
<reference evidence="4 5" key="1">
    <citation type="submission" date="2015-01" db="EMBL/GenBank/DDBJ databases">
        <title>The Genome Sequence of Fonsecaea multimorphosa CBS 102226.</title>
        <authorList>
            <consortium name="The Broad Institute Genomics Platform"/>
            <person name="Cuomo C."/>
            <person name="de Hoog S."/>
            <person name="Gorbushina A."/>
            <person name="Stielow B."/>
            <person name="Teixiera M."/>
            <person name="Abouelleil A."/>
            <person name="Chapman S.B."/>
            <person name="Priest M."/>
            <person name="Young S.K."/>
            <person name="Wortman J."/>
            <person name="Nusbaum C."/>
            <person name="Birren B."/>
        </authorList>
    </citation>
    <scope>NUCLEOTIDE SEQUENCE [LARGE SCALE GENOMIC DNA]</scope>
    <source>
        <strain evidence="4 5">CBS 102226</strain>
    </source>
</reference>
<dbReference type="Gene3D" id="1.10.12.10">
    <property type="entry name" value="Lyase 2-enoyl-coa Hydratase, Chain A, domain 2"/>
    <property type="match status" value="1"/>
</dbReference>
<accession>A0A0D2HBY0</accession>
<protein>
    <recommendedName>
        <fullName evidence="6">Enoyl-CoA hydratase</fullName>
    </recommendedName>
</protein>
<keyword evidence="2" id="KW-0456">Lyase</keyword>
<dbReference type="PANTHER" id="PTHR11941:SF68">
    <property type="entry name" value="CARNITINYL-COA DEHYDRATASE"/>
    <property type="match status" value="1"/>
</dbReference>
<evidence type="ECO:0000313" key="4">
    <source>
        <dbReference type="EMBL" id="KIX99390.1"/>
    </source>
</evidence>
<dbReference type="RefSeq" id="XP_016633513.1">
    <property type="nucleotide sequence ID" value="XM_016775470.1"/>
</dbReference>
<evidence type="ECO:0008006" key="6">
    <source>
        <dbReference type="Google" id="ProtNLM"/>
    </source>
</evidence>
<dbReference type="GO" id="GO:0016829">
    <property type="term" value="F:lyase activity"/>
    <property type="evidence" value="ECO:0007669"/>
    <property type="project" value="UniProtKB-KW"/>
</dbReference>
<dbReference type="CDD" id="cd06558">
    <property type="entry name" value="crotonase-like"/>
    <property type="match status" value="1"/>
</dbReference>
<dbReference type="InterPro" id="IPR029045">
    <property type="entry name" value="ClpP/crotonase-like_dom_sf"/>
</dbReference>
<dbReference type="InterPro" id="IPR014748">
    <property type="entry name" value="Enoyl-CoA_hydra_C"/>
</dbReference>
<proteinExistence type="inferred from homology"/>
<dbReference type="VEuPathDB" id="FungiDB:Z520_04966"/>
<evidence type="ECO:0000256" key="2">
    <source>
        <dbReference type="ARBA" id="ARBA00023239"/>
    </source>
</evidence>
<dbReference type="OrthoDB" id="2139957at2759"/>
<dbReference type="InterPro" id="IPR018376">
    <property type="entry name" value="Enoyl-CoA_hyd/isom_CS"/>
</dbReference>
<organism evidence="4 5">
    <name type="scientific">Fonsecaea multimorphosa CBS 102226</name>
    <dbReference type="NCBI Taxonomy" id="1442371"/>
    <lineage>
        <taxon>Eukaryota</taxon>
        <taxon>Fungi</taxon>
        <taxon>Dikarya</taxon>
        <taxon>Ascomycota</taxon>
        <taxon>Pezizomycotina</taxon>
        <taxon>Eurotiomycetes</taxon>
        <taxon>Chaetothyriomycetidae</taxon>
        <taxon>Chaetothyriales</taxon>
        <taxon>Herpotrichiellaceae</taxon>
        <taxon>Fonsecaea</taxon>
    </lineage>
</organism>
<evidence type="ECO:0000313" key="5">
    <source>
        <dbReference type="Proteomes" id="UP000053411"/>
    </source>
</evidence>
<dbReference type="Pfam" id="PF00378">
    <property type="entry name" value="ECH_1"/>
    <property type="match status" value="1"/>
</dbReference>
<dbReference type="AlphaFoldDB" id="A0A0D2HBY0"/>
<gene>
    <name evidence="4" type="ORF">Z520_04966</name>
</gene>
<comment type="similarity">
    <text evidence="1 3">Belongs to the enoyl-CoA hydratase/isomerase family.</text>
</comment>
<evidence type="ECO:0000256" key="1">
    <source>
        <dbReference type="ARBA" id="ARBA00005254"/>
    </source>
</evidence>